<evidence type="ECO:0000313" key="2">
    <source>
        <dbReference type="Proteomes" id="UP000198211"/>
    </source>
</evidence>
<proteinExistence type="predicted"/>
<reference evidence="2" key="1">
    <citation type="submission" date="2017-03" db="EMBL/GenBank/DDBJ databases">
        <title>Phytopthora megakarya and P. palmivora, two closely related causual agents of cacao black pod achieved similar genome size and gene model numbers by different mechanisms.</title>
        <authorList>
            <person name="Ali S."/>
            <person name="Shao J."/>
            <person name="Larry D.J."/>
            <person name="Kronmiller B."/>
            <person name="Shen D."/>
            <person name="Strem M.D."/>
            <person name="Melnick R.L."/>
            <person name="Guiltinan M.J."/>
            <person name="Tyler B.M."/>
            <person name="Meinhardt L.W."/>
            <person name="Bailey B.A."/>
        </authorList>
    </citation>
    <scope>NUCLEOTIDE SEQUENCE [LARGE SCALE GENOMIC DNA]</scope>
    <source>
        <strain evidence="2">zdho120</strain>
    </source>
</reference>
<comment type="caution">
    <text evidence="1">The sequence shown here is derived from an EMBL/GenBank/DDBJ whole genome shotgun (WGS) entry which is preliminary data.</text>
</comment>
<name>A0A225VJJ9_9STRA</name>
<keyword evidence="2" id="KW-1185">Reference proteome</keyword>
<organism evidence="1 2">
    <name type="scientific">Phytophthora megakarya</name>
    <dbReference type="NCBI Taxonomy" id="4795"/>
    <lineage>
        <taxon>Eukaryota</taxon>
        <taxon>Sar</taxon>
        <taxon>Stramenopiles</taxon>
        <taxon>Oomycota</taxon>
        <taxon>Peronosporomycetes</taxon>
        <taxon>Peronosporales</taxon>
        <taxon>Peronosporaceae</taxon>
        <taxon>Phytophthora</taxon>
    </lineage>
</organism>
<dbReference type="AlphaFoldDB" id="A0A225VJJ9"/>
<gene>
    <name evidence="1" type="ORF">PHMEG_00022402</name>
</gene>
<sequence>MIDHPKTGPHFKHRKTLQMGRNSQKMPLEFIVAQKAGVMERLTAHSFRRGGTQHANEAGLCVQWIFDRGAWNMAAFAYVFNTPSEDHKIARVLSNRKLDAEVSLLSLDGFDSDTHQELLSVALALFVASFGLDTAQ</sequence>
<accession>A0A225VJJ9</accession>
<evidence type="ECO:0000313" key="1">
    <source>
        <dbReference type="EMBL" id="OWZ05502.1"/>
    </source>
</evidence>
<dbReference type="EMBL" id="NBNE01004400">
    <property type="protein sequence ID" value="OWZ05502.1"/>
    <property type="molecule type" value="Genomic_DNA"/>
</dbReference>
<protein>
    <submittedName>
        <fullName evidence="1">Uncharacterized protein</fullName>
    </submittedName>
</protein>
<dbReference type="OrthoDB" id="79176at2759"/>
<dbReference type="Proteomes" id="UP000198211">
    <property type="component" value="Unassembled WGS sequence"/>
</dbReference>
<dbReference type="STRING" id="4795.A0A225VJJ9"/>